<evidence type="ECO:0000313" key="1">
    <source>
        <dbReference type="EMBL" id="MBJ7609280.1"/>
    </source>
</evidence>
<organism evidence="1 2">
    <name type="scientific">Candidatus Amunia macphersoniae</name>
    <dbReference type="NCBI Taxonomy" id="3127014"/>
    <lineage>
        <taxon>Bacteria</taxon>
        <taxon>Bacillati</taxon>
        <taxon>Candidatus Dormiibacterota</taxon>
        <taxon>Candidatus Dormibacteria</taxon>
        <taxon>Candidatus Aeolococcales</taxon>
        <taxon>Candidatus Aeolococcaceae</taxon>
        <taxon>Candidatus Amunia</taxon>
    </lineage>
</organism>
<dbReference type="EMBL" id="JAEKNN010000033">
    <property type="protein sequence ID" value="MBJ7609280.1"/>
    <property type="molecule type" value="Genomic_DNA"/>
</dbReference>
<gene>
    <name evidence="1" type="ORF">JF887_07595</name>
</gene>
<dbReference type="Proteomes" id="UP000614410">
    <property type="component" value="Unassembled WGS sequence"/>
</dbReference>
<dbReference type="AlphaFoldDB" id="A0A934KNJ9"/>
<comment type="caution">
    <text evidence="1">The sequence shown here is derived from an EMBL/GenBank/DDBJ whole genome shotgun (WGS) entry which is preliminary data.</text>
</comment>
<evidence type="ECO:0000313" key="2">
    <source>
        <dbReference type="Proteomes" id="UP000614410"/>
    </source>
</evidence>
<accession>A0A934KNJ9</accession>
<name>A0A934KNJ9_9BACT</name>
<reference evidence="1 2" key="1">
    <citation type="submission" date="2020-10" db="EMBL/GenBank/DDBJ databases">
        <title>Ca. Dormibacterota MAGs.</title>
        <authorList>
            <person name="Montgomery K."/>
        </authorList>
    </citation>
    <scope>NUCLEOTIDE SEQUENCE [LARGE SCALE GENOMIC DNA]</scope>
    <source>
        <strain evidence="1">Mitchell_Peninsula_5</strain>
    </source>
</reference>
<sequence length="50" mass="5467">MEHAIRPVEYYSPQVHNQVHNGPLENALMAVQGAGSANWRLVTVHDASNG</sequence>
<protein>
    <submittedName>
        <fullName evidence="1">Uncharacterized protein</fullName>
    </submittedName>
</protein>
<proteinExistence type="predicted"/>